<dbReference type="Pfam" id="PF06995">
    <property type="entry name" value="Phage_P2_GpU"/>
    <property type="match status" value="1"/>
</dbReference>
<comment type="caution">
    <text evidence="1">The sequence shown here is derived from an EMBL/GenBank/DDBJ whole genome shotgun (WGS) entry which is preliminary data.</text>
</comment>
<proteinExistence type="predicted"/>
<protein>
    <submittedName>
        <fullName evidence="1">Phage tail protein</fullName>
    </submittedName>
</protein>
<dbReference type="RefSeq" id="WP_272236606.1">
    <property type="nucleotide sequence ID" value="NZ_JAPFIQ010000013.1"/>
</dbReference>
<name>A0ABT5GN01_9VIBR</name>
<evidence type="ECO:0000313" key="2">
    <source>
        <dbReference type="Proteomes" id="UP001150001"/>
    </source>
</evidence>
<gene>
    <name evidence="1" type="ORF">OPW20_01015</name>
</gene>
<sequence>MTPQLILGDFPFTVAKKTQYEELVRTSSSGWKKQARVGKKAKKHLSEIPLDTITIKGKWFGEDAEAALDKLRSMRFEAHVLSNAQGINMGFWTIESITETQTKIGRDGLAQVASFTITLEESPDE</sequence>
<reference evidence="1" key="1">
    <citation type="submission" date="2022-11" db="EMBL/GenBank/DDBJ databases">
        <title>Role of the vibriolysin VemA secreted by the emergent pathogen Vibrio europaeus in the colonization of Manila clam mucus.</title>
        <authorList>
            <person name="Martinez C."/>
            <person name="Rodriguez S."/>
            <person name="Vences A."/>
            <person name="Barja J.L."/>
            <person name="Toranzo A.E."/>
            <person name="Dubert J."/>
        </authorList>
    </citation>
    <scope>NUCLEOTIDE SEQUENCE</scope>
    <source>
        <strain evidence="1">3454</strain>
    </source>
</reference>
<organism evidence="1 2">
    <name type="scientific">Vibrio europaeus</name>
    <dbReference type="NCBI Taxonomy" id="300876"/>
    <lineage>
        <taxon>Bacteria</taxon>
        <taxon>Pseudomonadati</taxon>
        <taxon>Pseudomonadota</taxon>
        <taxon>Gammaproteobacteria</taxon>
        <taxon>Vibrionales</taxon>
        <taxon>Vibrionaceae</taxon>
        <taxon>Vibrio</taxon>
        <taxon>Vibrio oreintalis group</taxon>
    </lineage>
</organism>
<dbReference type="EMBL" id="JAPFIT010000005">
    <property type="protein sequence ID" value="MDC5738620.1"/>
    <property type="molecule type" value="Genomic_DNA"/>
</dbReference>
<evidence type="ECO:0000313" key="1">
    <source>
        <dbReference type="EMBL" id="MDC5738620.1"/>
    </source>
</evidence>
<dbReference type="Proteomes" id="UP001150001">
    <property type="component" value="Unassembled WGS sequence"/>
</dbReference>
<keyword evidence="2" id="KW-1185">Reference proteome</keyword>
<accession>A0ABT5GN01</accession>
<dbReference type="InterPro" id="IPR009734">
    <property type="entry name" value="Myoviridae_GpU"/>
</dbReference>